<comment type="caution">
    <text evidence="4">The sequence shown here is derived from an EMBL/GenBank/DDBJ whole genome shotgun (WGS) entry which is preliminary data.</text>
</comment>
<feature type="DNA-binding region" description="H-T-H motif" evidence="2">
    <location>
        <begin position="29"/>
        <end position="48"/>
    </location>
</feature>
<dbReference type="Proteomes" id="UP000540656">
    <property type="component" value="Unassembled WGS sequence"/>
</dbReference>
<evidence type="ECO:0000313" key="5">
    <source>
        <dbReference type="Proteomes" id="UP000540656"/>
    </source>
</evidence>
<reference evidence="4 5" key="1">
    <citation type="submission" date="2020-07" db="EMBL/GenBank/DDBJ databases">
        <title>Sequencing the genomes of 1000 actinobacteria strains.</title>
        <authorList>
            <person name="Klenk H.-P."/>
        </authorList>
    </citation>
    <scope>NUCLEOTIDE SEQUENCE [LARGE SCALE GENOMIC DNA]</scope>
    <source>
        <strain evidence="4 5">DSM 23819</strain>
    </source>
</reference>
<name>A0A7Y9S4G6_9ACTN</name>
<dbReference type="Gene3D" id="1.10.10.60">
    <property type="entry name" value="Homeodomain-like"/>
    <property type="match status" value="1"/>
</dbReference>
<dbReference type="InterPro" id="IPR001647">
    <property type="entry name" value="HTH_TetR"/>
</dbReference>
<evidence type="ECO:0000313" key="4">
    <source>
        <dbReference type="EMBL" id="NYG59853.1"/>
    </source>
</evidence>
<dbReference type="InterPro" id="IPR036271">
    <property type="entry name" value="Tet_transcr_reg_TetR-rel_C_sf"/>
</dbReference>
<dbReference type="AlphaFoldDB" id="A0A7Y9S4G6"/>
<dbReference type="Pfam" id="PF21313">
    <property type="entry name" value="EthR_C"/>
    <property type="match status" value="1"/>
</dbReference>
<dbReference type="GO" id="GO:0000976">
    <property type="term" value="F:transcription cis-regulatory region binding"/>
    <property type="evidence" value="ECO:0007669"/>
    <property type="project" value="TreeGrafter"/>
</dbReference>
<accession>A0A7Y9S4G6</accession>
<dbReference type="SUPFAM" id="SSF48498">
    <property type="entry name" value="Tetracyclin repressor-like, C-terminal domain"/>
    <property type="match status" value="1"/>
</dbReference>
<dbReference type="EMBL" id="JACCAA010000001">
    <property type="protein sequence ID" value="NYG59853.1"/>
    <property type="molecule type" value="Genomic_DNA"/>
</dbReference>
<dbReference type="PRINTS" id="PR00455">
    <property type="entry name" value="HTHTETR"/>
</dbReference>
<dbReference type="GO" id="GO:0003700">
    <property type="term" value="F:DNA-binding transcription factor activity"/>
    <property type="evidence" value="ECO:0007669"/>
    <property type="project" value="TreeGrafter"/>
</dbReference>
<keyword evidence="5" id="KW-1185">Reference proteome</keyword>
<dbReference type="RefSeq" id="WP_179502860.1">
    <property type="nucleotide sequence ID" value="NZ_JACCAA010000001.1"/>
</dbReference>
<keyword evidence="1 2" id="KW-0238">DNA-binding</keyword>
<evidence type="ECO:0000256" key="2">
    <source>
        <dbReference type="PROSITE-ProRule" id="PRU00335"/>
    </source>
</evidence>
<proteinExistence type="predicted"/>
<dbReference type="PROSITE" id="PS50977">
    <property type="entry name" value="HTH_TETR_2"/>
    <property type="match status" value="1"/>
</dbReference>
<evidence type="ECO:0000256" key="1">
    <source>
        <dbReference type="ARBA" id="ARBA00023125"/>
    </source>
</evidence>
<gene>
    <name evidence="4" type="ORF">BJ980_002776</name>
</gene>
<dbReference type="InterPro" id="IPR009057">
    <property type="entry name" value="Homeodomain-like_sf"/>
</dbReference>
<organism evidence="4 5">
    <name type="scientific">Nocardioides daedukensis</name>
    <dbReference type="NCBI Taxonomy" id="634462"/>
    <lineage>
        <taxon>Bacteria</taxon>
        <taxon>Bacillati</taxon>
        <taxon>Actinomycetota</taxon>
        <taxon>Actinomycetes</taxon>
        <taxon>Propionibacteriales</taxon>
        <taxon>Nocardioidaceae</taxon>
        <taxon>Nocardioides</taxon>
    </lineage>
</organism>
<feature type="domain" description="HTH tetR-type" evidence="3">
    <location>
        <begin position="6"/>
        <end position="66"/>
    </location>
</feature>
<evidence type="ECO:0000259" key="3">
    <source>
        <dbReference type="PROSITE" id="PS50977"/>
    </source>
</evidence>
<dbReference type="Pfam" id="PF00440">
    <property type="entry name" value="TetR_N"/>
    <property type="match status" value="1"/>
</dbReference>
<dbReference type="PANTHER" id="PTHR30055:SF226">
    <property type="entry name" value="HTH-TYPE TRANSCRIPTIONAL REGULATOR PKSA"/>
    <property type="match status" value="1"/>
</dbReference>
<protein>
    <submittedName>
        <fullName evidence="4">AcrR family transcriptional regulator</fullName>
    </submittedName>
</protein>
<dbReference type="PANTHER" id="PTHR30055">
    <property type="entry name" value="HTH-TYPE TRANSCRIPTIONAL REGULATOR RUTR"/>
    <property type="match status" value="1"/>
</dbReference>
<dbReference type="Gene3D" id="1.10.357.10">
    <property type="entry name" value="Tetracycline Repressor, domain 2"/>
    <property type="match status" value="1"/>
</dbReference>
<dbReference type="SUPFAM" id="SSF46689">
    <property type="entry name" value="Homeodomain-like"/>
    <property type="match status" value="1"/>
</dbReference>
<dbReference type="InterPro" id="IPR049397">
    <property type="entry name" value="EthR_C"/>
</dbReference>
<dbReference type="InterPro" id="IPR050109">
    <property type="entry name" value="HTH-type_TetR-like_transc_reg"/>
</dbReference>
<sequence length="193" mass="22254">MTDRGAARKDTLLKAARRVFETKGFIETRVADIVKQAKVSHGTFYTYFETKDAIFEAVSRQVIDEMVAGMATPVPTKGVDERVHDSIERFVYAYRPHATMIGLMEQVGTFSPELRDLRLEVRNTFVERTRRGIDRLKGEGRTDPELDVEYTAETLGAMLEYTCYIWFCLDHPFEEERLIDTLAHIWSRALAPR</sequence>